<name>A0ABP9PBK5_9ACTN</name>
<dbReference type="SUPFAM" id="SSF50199">
    <property type="entry name" value="Staphylococcal nuclease"/>
    <property type="match status" value="1"/>
</dbReference>
<dbReference type="SMART" id="SM00318">
    <property type="entry name" value="SNc"/>
    <property type="match status" value="1"/>
</dbReference>
<protein>
    <recommendedName>
        <fullName evidence="2">TNase-like domain-containing protein</fullName>
    </recommendedName>
</protein>
<sequence>MSTTRPRRLRRALAATLGVLTALGATQVVLAQPASAGQLGLTIEIQGAGTVRVVEGSIEDGGPTVCGFPDVQDQREVNACPRIRDEEVFAASVWLRPEPAPGWAFDRWDRCDDIRQVSDDVFDCKVTSSAFGTSEKSVLVHFRDTVRPEVSPVTQHYSTTRDRTVSFDFTINKGHAECLFADAREWVRCESGVEHTWPEAGSYRTNIRAVDASGRSSQWQQLDSYVIDTDVTSGPPAVVAGRAAEFVVHTRNGPDLRCQVDGGLVFACGQSGAAFTVTVDTDGAHTLVVYGESLFGRDWTPARWSWTVDETGPDTVAQPPVAIGPTSVEVPFTGDADTAWFECRLSDAVSTGQWLRCESPVRFFDLADGAYVVEVRAVDALGNPDATPARQDFTITAPVDPAPVTPTTGTVVRVVDADTVVVQAGTRRLTIDLAGLDQPKVGCHGRRGTAALRTLAPVGSTLRLVPTGASENAGASPWTVLARGTDLALAQLRAGHATFARSEAPATRRAGYAAAQQTARRAHRGLWGSC</sequence>
<proteinExistence type="predicted"/>
<dbReference type="InterPro" id="IPR035437">
    <property type="entry name" value="SNase_OB-fold_sf"/>
</dbReference>
<organism evidence="3 4">
    <name type="scientific">Nocardioides marinquilinus</name>
    <dbReference type="NCBI Taxonomy" id="1210400"/>
    <lineage>
        <taxon>Bacteria</taxon>
        <taxon>Bacillati</taxon>
        <taxon>Actinomycetota</taxon>
        <taxon>Actinomycetes</taxon>
        <taxon>Propionibacteriales</taxon>
        <taxon>Nocardioidaceae</taxon>
        <taxon>Nocardioides</taxon>
    </lineage>
</organism>
<keyword evidence="1" id="KW-0732">Signal</keyword>
<feature type="domain" description="TNase-like" evidence="2">
    <location>
        <begin position="405"/>
        <end position="529"/>
    </location>
</feature>
<keyword evidence="4" id="KW-1185">Reference proteome</keyword>
<evidence type="ECO:0000313" key="3">
    <source>
        <dbReference type="EMBL" id="GAA5144013.1"/>
    </source>
</evidence>
<dbReference type="InterPro" id="IPR016071">
    <property type="entry name" value="Staphylococal_nuclease_OB-fold"/>
</dbReference>
<reference evidence="4" key="1">
    <citation type="journal article" date="2019" name="Int. J. Syst. Evol. Microbiol.">
        <title>The Global Catalogue of Microorganisms (GCM) 10K type strain sequencing project: providing services to taxonomists for standard genome sequencing and annotation.</title>
        <authorList>
            <consortium name="The Broad Institute Genomics Platform"/>
            <consortium name="The Broad Institute Genome Sequencing Center for Infectious Disease"/>
            <person name="Wu L."/>
            <person name="Ma J."/>
        </authorList>
    </citation>
    <scope>NUCLEOTIDE SEQUENCE [LARGE SCALE GENOMIC DNA]</scope>
    <source>
        <strain evidence="4">JCM 18459</strain>
    </source>
</reference>
<feature type="signal peptide" evidence="1">
    <location>
        <begin position="1"/>
        <end position="31"/>
    </location>
</feature>
<evidence type="ECO:0000259" key="2">
    <source>
        <dbReference type="SMART" id="SM00318"/>
    </source>
</evidence>
<dbReference type="RefSeq" id="WP_345455289.1">
    <property type="nucleotide sequence ID" value="NZ_BAABKG010000001.1"/>
</dbReference>
<evidence type="ECO:0000313" key="4">
    <source>
        <dbReference type="Proteomes" id="UP001500221"/>
    </source>
</evidence>
<dbReference type="Proteomes" id="UP001500221">
    <property type="component" value="Unassembled WGS sequence"/>
</dbReference>
<dbReference type="Gene3D" id="2.40.50.90">
    <property type="match status" value="1"/>
</dbReference>
<feature type="chain" id="PRO_5047477858" description="TNase-like domain-containing protein" evidence="1">
    <location>
        <begin position="32"/>
        <end position="530"/>
    </location>
</feature>
<comment type="caution">
    <text evidence="3">The sequence shown here is derived from an EMBL/GenBank/DDBJ whole genome shotgun (WGS) entry which is preliminary data.</text>
</comment>
<dbReference type="EMBL" id="BAABKG010000001">
    <property type="protein sequence ID" value="GAA5144013.1"/>
    <property type="molecule type" value="Genomic_DNA"/>
</dbReference>
<evidence type="ECO:0000256" key="1">
    <source>
        <dbReference type="SAM" id="SignalP"/>
    </source>
</evidence>
<gene>
    <name evidence="3" type="ORF">GCM10023340_10780</name>
</gene>
<accession>A0ABP9PBK5</accession>